<gene>
    <name evidence="1" type="ordered locus">Despr_3201</name>
</gene>
<evidence type="ECO:0000313" key="2">
    <source>
        <dbReference type="Proteomes" id="UP000006365"/>
    </source>
</evidence>
<dbReference type="AlphaFoldDB" id="A0A7U4DQP1"/>
<dbReference type="KEGG" id="dpr:Despr_3201"/>
<reference evidence="1 2" key="1">
    <citation type="journal article" date="2011" name="Stand. Genomic Sci.">
        <title>Complete genome sequence of Desulfobulbus propionicus type strain (1pr3).</title>
        <authorList>
            <person name="Pagani I."/>
            <person name="Lapidus A."/>
            <person name="Nolan M."/>
            <person name="Lucas S."/>
            <person name="Hammon N."/>
            <person name="Deshpande S."/>
            <person name="Cheng J.F."/>
            <person name="Chertkov O."/>
            <person name="Davenport K."/>
            <person name="Tapia R."/>
            <person name="Han C."/>
            <person name="Goodwin L."/>
            <person name="Pitluck S."/>
            <person name="Liolios K."/>
            <person name="Mavromatis K."/>
            <person name="Ivanova N."/>
            <person name="Mikhailova N."/>
            <person name="Pati A."/>
            <person name="Chen A."/>
            <person name="Palaniappan K."/>
            <person name="Land M."/>
            <person name="Hauser L."/>
            <person name="Chang Y.J."/>
            <person name="Jeffries C.D."/>
            <person name="Detter J.C."/>
            <person name="Brambilla E."/>
            <person name="Kannan K.P."/>
            <person name="Djao O.D."/>
            <person name="Rohde M."/>
            <person name="Pukall R."/>
            <person name="Spring S."/>
            <person name="Goker M."/>
            <person name="Sikorski J."/>
            <person name="Woyke T."/>
            <person name="Bristow J."/>
            <person name="Eisen J.A."/>
            <person name="Markowitz V."/>
            <person name="Hugenholtz P."/>
            <person name="Kyrpides N.C."/>
            <person name="Klenk H.P."/>
        </authorList>
    </citation>
    <scope>NUCLEOTIDE SEQUENCE [LARGE SCALE GENOMIC DNA]</scope>
    <source>
        <strain evidence="2">ATCC 33891 / DSM 2032 / 1pr3</strain>
    </source>
</reference>
<evidence type="ECO:0000313" key="1">
    <source>
        <dbReference type="EMBL" id="ADW19329.1"/>
    </source>
</evidence>
<accession>A0A7U4DQP1</accession>
<keyword evidence="2" id="KW-1185">Reference proteome</keyword>
<name>A0A7U4DQP1_DESPD</name>
<proteinExistence type="predicted"/>
<dbReference type="Proteomes" id="UP000006365">
    <property type="component" value="Chromosome"/>
</dbReference>
<dbReference type="RefSeq" id="WP_015725853.1">
    <property type="nucleotide sequence ID" value="NC_014972.1"/>
</dbReference>
<sequence>MTLMIGIHQHQDKVEKLYENMGLHAAELTAVGPFASKQEALAWQLDMRNKIEDCHIIEPAGLESEEVPWYGFSFEK</sequence>
<organism evidence="1 2">
    <name type="scientific">Desulfobulbus propionicus (strain ATCC 33891 / DSM 2032 / VKM B-1956 / 1pr3)</name>
    <dbReference type="NCBI Taxonomy" id="577650"/>
    <lineage>
        <taxon>Bacteria</taxon>
        <taxon>Pseudomonadati</taxon>
        <taxon>Thermodesulfobacteriota</taxon>
        <taxon>Desulfobulbia</taxon>
        <taxon>Desulfobulbales</taxon>
        <taxon>Desulfobulbaceae</taxon>
        <taxon>Desulfobulbus</taxon>
    </lineage>
</organism>
<dbReference type="EMBL" id="CP002364">
    <property type="protein sequence ID" value="ADW19329.1"/>
    <property type="molecule type" value="Genomic_DNA"/>
</dbReference>
<protein>
    <submittedName>
        <fullName evidence="1">Uncharacterized protein</fullName>
    </submittedName>
</protein>